<dbReference type="SUPFAM" id="SSF48403">
    <property type="entry name" value="Ankyrin repeat"/>
    <property type="match status" value="1"/>
</dbReference>
<dbReference type="AlphaFoldDB" id="A0ABD2WLG1"/>
<proteinExistence type="predicted"/>
<evidence type="ECO:0000256" key="1">
    <source>
        <dbReference type="ARBA" id="ARBA00022737"/>
    </source>
</evidence>
<organism evidence="4 5">
    <name type="scientific">Trichogramma kaykai</name>
    <dbReference type="NCBI Taxonomy" id="54128"/>
    <lineage>
        <taxon>Eukaryota</taxon>
        <taxon>Metazoa</taxon>
        <taxon>Ecdysozoa</taxon>
        <taxon>Arthropoda</taxon>
        <taxon>Hexapoda</taxon>
        <taxon>Insecta</taxon>
        <taxon>Pterygota</taxon>
        <taxon>Neoptera</taxon>
        <taxon>Endopterygota</taxon>
        <taxon>Hymenoptera</taxon>
        <taxon>Apocrita</taxon>
        <taxon>Proctotrupomorpha</taxon>
        <taxon>Chalcidoidea</taxon>
        <taxon>Trichogrammatidae</taxon>
        <taxon>Trichogramma</taxon>
    </lineage>
</organism>
<keyword evidence="2 3" id="KW-0040">ANK repeat</keyword>
<dbReference type="Pfam" id="PF12796">
    <property type="entry name" value="Ank_2"/>
    <property type="match status" value="2"/>
</dbReference>
<dbReference type="EMBL" id="JBJJXI010000095">
    <property type="protein sequence ID" value="KAL3393931.1"/>
    <property type="molecule type" value="Genomic_DNA"/>
</dbReference>
<comment type="caution">
    <text evidence="4">The sequence shown here is derived from an EMBL/GenBank/DDBJ whole genome shotgun (WGS) entry which is preliminary data.</text>
</comment>
<evidence type="ECO:0000313" key="4">
    <source>
        <dbReference type="EMBL" id="KAL3393931.1"/>
    </source>
</evidence>
<protein>
    <submittedName>
        <fullName evidence="4">Uncharacterized protein</fullName>
    </submittedName>
</protein>
<dbReference type="PROSITE" id="PS50088">
    <property type="entry name" value="ANK_REPEAT"/>
    <property type="match status" value="1"/>
</dbReference>
<sequence>MSDDESVEIFDSQQRIEKLKSWRKNINWQVEGERYEFLRKIEPLLRYWVYEYPNLQEIFRTEEIECLLLDSINNLIGKQYDRDLGEFFWFVLRIEYKDKREVDIDGKPSSRRTTPVHHAARLGYQDIIGLLFTLYSKCDVNYTDELGHTHFHVACEFGLDHVIKRFLELGHDPNCLLEKSSSFDPPLFLALKHGQNMIVELLRRIDFDPNLVNKDGSTPLHMISQNTRCITYVITGTKTYFAHNMAKTLFELNNEKYQPVQIDARDKLGNTPLHVAVKWENKEMIEFLLRKGANPNLANEEGSTALHHFYMLPIVSNSDSIHLFFKICDEKQQLVMVDAKDKLGRTPLQWAVANLWPDCIDILFEHGADLSNFVFPAENYFAERFNSWKYETRGKYGYRFHLASRALAVVELIVKRGYQFDRSDVLTVMKFFAKHGMFEKSDELKKSGWYDEGKKVSYKDTKKVMISPSVSLYDLTRLQPEKAEKLLTYTDYWKFTFHYCICENYYEPCDLHLCEKLSRGFFLHWALDLFWELIHKRLPLEICEMILEQLTNEDLCHICLTATLQSSKPH</sequence>
<accession>A0ABD2WLG1</accession>
<dbReference type="PANTHER" id="PTHR24198:SF165">
    <property type="entry name" value="ANKYRIN REPEAT-CONTAINING PROTEIN-RELATED"/>
    <property type="match status" value="1"/>
</dbReference>
<feature type="repeat" description="ANK" evidence="3">
    <location>
        <begin position="268"/>
        <end position="300"/>
    </location>
</feature>
<name>A0ABD2WLG1_9HYME</name>
<dbReference type="PANTHER" id="PTHR24198">
    <property type="entry name" value="ANKYRIN REPEAT AND PROTEIN KINASE DOMAIN-CONTAINING PROTEIN"/>
    <property type="match status" value="1"/>
</dbReference>
<reference evidence="4 5" key="1">
    <citation type="journal article" date="2024" name="bioRxiv">
        <title>A reference genome for Trichogramma kaykai: A tiny desert-dwelling parasitoid wasp with competing sex-ratio distorters.</title>
        <authorList>
            <person name="Culotta J."/>
            <person name="Lindsey A.R."/>
        </authorList>
    </citation>
    <scope>NUCLEOTIDE SEQUENCE [LARGE SCALE GENOMIC DNA]</scope>
    <source>
        <strain evidence="4 5">KSX58</strain>
    </source>
</reference>
<evidence type="ECO:0000313" key="5">
    <source>
        <dbReference type="Proteomes" id="UP001627154"/>
    </source>
</evidence>
<evidence type="ECO:0000256" key="2">
    <source>
        <dbReference type="ARBA" id="ARBA00023043"/>
    </source>
</evidence>
<dbReference type="PROSITE" id="PS50297">
    <property type="entry name" value="ANK_REP_REGION"/>
    <property type="match status" value="1"/>
</dbReference>
<dbReference type="Proteomes" id="UP001627154">
    <property type="component" value="Unassembled WGS sequence"/>
</dbReference>
<dbReference type="InterPro" id="IPR002110">
    <property type="entry name" value="Ankyrin_rpt"/>
</dbReference>
<dbReference type="InterPro" id="IPR036770">
    <property type="entry name" value="Ankyrin_rpt-contain_sf"/>
</dbReference>
<evidence type="ECO:0000256" key="3">
    <source>
        <dbReference type="PROSITE-ProRule" id="PRU00023"/>
    </source>
</evidence>
<dbReference type="Gene3D" id="1.25.40.20">
    <property type="entry name" value="Ankyrin repeat-containing domain"/>
    <property type="match status" value="4"/>
</dbReference>
<dbReference type="SMART" id="SM00248">
    <property type="entry name" value="ANK"/>
    <property type="match status" value="6"/>
</dbReference>
<keyword evidence="5" id="KW-1185">Reference proteome</keyword>
<keyword evidence="1" id="KW-0677">Repeat</keyword>
<gene>
    <name evidence="4" type="ORF">TKK_011784</name>
</gene>